<dbReference type="PANTHER" id="PTHR10332:SF88">
    <property type="entry name" value="EQUILIBRATIVE NUCLEOSIDE TRANSPORTER 1, ISOFORM A"/>
    <property type="match status" value="1"/>
</dbReference>
<feature type="transmembrane region" description="Helical" evidence="7">
    <location>
        <begin position="405"/>
        <end position="429"/>
    </location>
</feature>
<evidence type="ECO:0000256" key="5">
    <source>
        <dbReference type="ARBA" id="ARBA00022989"/>
    </source>
</evidence>
<feature type="transmembrane region" description="Helical" evidence="7">
    <location>
        <begin position="130"/>
        <end position="150"/>
    </location>
</feature>
<feature type="transmembrane region" description="Helical" evidence="7">
    <location>
        <begin position="335"/>
        <end position="352"/>
    </location>
</feature>
<dbReference type="GO" id="GO:0005886">
    <property type="term" value="C:plasma membrane"/>
    <property type="evidence" value="ECO:0007669"/>
    <property type="project" value="TreeGrafter"/>
</dbReference>
<dbReference type="GO" id="GO:0015205">
    <property type="term" value="F:nucleobase transmembrane transporter activity"/>
    <property type="evidence" value="ECO:0007669"/>
    <property type="project" value="TreeGrafter"/>
</dbReference>
<dbReference type="EMBL" id="ONZQ02000002">
    <property type="protein sequence ID" value="SPN98510.1"/>
    <property type="molecule type" value="Genomic_DNA"/>
</dbReference>
<organism evidence="8 9">
    <name type="scientific">Cephalotrichum gorgonifer</name>
    <dbReference type="NCBI Taxonomy" id="2041049"/>
    <lineage>
        <taxon>Eukaryota</taxon>
        <taxon>Fungi</taxon>
        <taxon>Dikarya</taxon>
        <taxon>Ascomycota</taxon>
        <taxon>Pezizomycotina</taxon>
        <taxon>Sordariomycetes</taxon>
        <taxon>Hypocreomycetidae</taxon>
        <taxon>Microascales</taxon>
        <taxon>Microascaceae</taxon>
        <taxon>Cephalotrichum</taxon>
    </lineage>
</organism>
<feature type="transmembrane region" description="Helical" evidence="7">
    <location>
        <begin position="235"/>
        <end position="256"/>
    </location>
</feature>
<comment type="caution">
    <text evidence="8">The sequence shown here is derived from an EMBL/GenBank/DDBJ whole genome shotgun (WGS) entry which is preliminary data.</text>
</comment>
<dbReference type="PRINTS" id="PR01130">
    <property type="entry name" value="DERENTRNSPRT"/>
</dbReference>
<dbReference type="SUPFAM" id="SSF103473">
    <property type="entry name" value="MFS general substrate transporter"/>
    <property type="match status" value="1"/>
</dbReference>
<evidence type="ECO:0000313" key="8">
    <source>
        <dbReference type="EMBL" id="SPN98510.1"/>
    </source>
</evidence>
<sequence length="466" mass="50386">MDYFRRWLGGQPPVRTQEYERVADGDAPLLQNPEVGGRDGQDDLDEHEDEVPFSWAEYAIFALLGMAMLWAWNMFLAAAVYFQTRFSESPWIAERFQSAILAVSTITNLTVLLVLQNLQLNASYPFRINLALIINTVIFSMLAASTVILVNAAPALYLAFLLTMVALSAYATGLIQNGAFAFAASFGRPEYMQALMAGQGVAGILPPIAQIVSVLSVPDGAAEGTPREGGGTSAFIYFLTAVAISLAALLAFIPLARRHVSIMEGRLADRMSSSMASIEVAEHAARKVTSMRRLFAKLPWLSTALVNCFAVTMFFPVFTAKIFSLRDPQDPSTPALLRPAAFVPLAFFVWNLGDLSGRVSTALPFSLGHRPFLLFLISVARAAMVPLYLLCNIGGRGAAVESDLFYLFVVQFLFGLTNGWLGSSCMMAASSWVEEGEREAAGGFMGFCLVLGLTLGSLLSFTAAGA</sequence>
<dbReference type="Pfam" id="PF01733">
    <property type="entry name" value="Nucleoside_tran"/>
    <property type="match status" value="1"/>
</dbReference>
<keyword evidence="4 7" id="KW-0812">Transmembrane</keyword>
<accession>A0AAE8SRS2</accession>
<feature type="transmembrane region" description="Helical" evidence="7">
    <location>
        <begin position="96"/>
        <end position="118"/>
    </location>
</feature>
<feature type="transmembrane region" description="Helical" evidence="7">
    <location>
        <begin position="372"/>
        <end position="390"/>
    </location>
</feature>
<feature type="transmembrane region" description="Helical" evidence="7">
    <location>
        <begin position="441"/>
        <end position="464"/>
    </location>
</feature>
<feature type="transmembrane region" description="Helical" evidence="7">
    <location>
        <begin position="58"/>
        <end position="84"/>
    </location>
</feature>
<gene>
    <name evidence="8" type="ORF">DNG_01555</name>
</gene>
<proteinExistence type="inferred from homology"/>
<dbReference type="PIRSF" id="PIRSF016379">
    <property type="entry name" value="ENT"/>
    <property type="match status" value="1"/>
</dbReference>
<evidence type="ECO:0000256" key="6">
    <source>
        <dbReference type="ARBA" id="ARBA00023136"/>
    </source>
</evidence>
<keyword evidence="3" id="KW-0813">Transport</keyword>
<keyword evidence="6 7" id="KW-0472">Membrane</keyword>
<evidence type="ECO:0000256" key="1">
    <source>
        <dbReference type="ARBA" id="ARBA00004141"/>
    </source>
</evidence>
<evidence type="ECO:0000256" key="2">
    <source>
        <dbReference type="ARBA" id="ARBA00007965"/>
    </source>
</evidence>
<evidence type="ECO:0000256" key="4">
    <source>
        <dbReference type="ARBA" id="ARBA00022692"/>
    </source>
</evidence>
<feature type="transmembrane region" description="Helical" evidence="7">
    <location>
        <begin position="156"/>
        <end position="182"/>
    </location>
</feature>
<dbReference type="PANTHER" id="PTHR10332">
    <property type="entry name" value="EQUILIBRATIVE NUCLEOSIDE TRANSPORTER"/>
    <property type="match status" value="1"/>
</dbReference>
<name>A0AAE8SRS2_9PEZI</name>
<evidence type="ECO:0000256" key="7">
    <source>
        <dbReference type="SAM" id="Phobius"/>
    </source>
</evidence>
<feature type="transmembrane region" description="Helical" evidence="7">
    <location>
        <begin position="300"/>
        <end position="323"/>
    </location>
</feature>
<comment type="subcellular location">
    <subcellularLocation>
        <location evidence="1">Membrane</location>
        <topology evidence="1">Multi-pass membrane protein</topology>
    </subcellularLocation>
</comment>
<evidence type="ECO:0000313" key="9">
    <source>
        <dbReference type="Proteomes" id="UP001187682"/>
    </source>
</evidence>
<dbReference type="GO" id="GO:0000329">
    <property type="term" value="C:fungal-type vacuole membrane"/>
    <property type="evidence" value="ECO:0007669"/>
    <property type="project" value="TreeGrafter"/>
</dbReference>
<keyword evidence="5 7" id="KW-1133">Transmembrane helix</keyword>
<dbReference type="GO" id="GO:0034257">
    <property type="term" value="F:nicotinamide riboside transmembrane transporter activity"/>
    <property type="evidence" value="ECO:0007669"/>
    <property type="project" value="TreeGrafter"/>
</dbReference>
<feature type="transmembrane region" description="Helical" evidence="7">
    <location>
        <begin position="194"/>
        <end position="215"/>
    </location>
</feature>
<dbReference type="AlphaFoldDB" id="A0AAE8SRS2"/>
<dbReference type="Proteomes" id="UP001187682">
    <property type="component" value="Unassembled WGS sequence"/>
</dbReference>
<dbReference type="InterPro" id="IPR036259">
    <property type="entry name" value="MFS_trans_sf"/>
</dbReference>
<reference evidence="8" key="1">
    <citation type="submission" date="2018-03" db="EMBL/GenBank/DDBJ databases">
        <authorList>
            <person name="Guldener U."/>
        </authorList>
    </citation>
    <scope>NUCLEOTIDE SEQUENCE</scope>
</reference>
<keyword evidence="9" id="KW-1185">Reference proteome</keyword>
<comment type="similarity">
    <text evidence="2">Belongs to the SLC29A/ENT transporter (TC 2.A.57) family.</text>
</comment>
<protein>
    <submittedName>
        <fullName evidence="8">Related to intracellular membrane protein involved in nucleoside transport</fullName>
    </submittedName>
</protein>
<evidence type="ECO:0000256" key="3">
    <source>
        <dbReference type="ARBA" id="ARBA00022448"/>
    </source>
</evidence>
<dbReference type="InterPro" id="IPR002259">
    <property type="entry name" value="Eqnu_transpt"/>
</dbReference>